<dbReference type="CDD" id="cd09873">
    <property type="entry name" value="PIN_Pae0151-like"/>
    <property type="match status" value="1"/>
</dbReference>
<dbReference type="EMBL" id="FWDO01000009">
    <property type="protein sequence ID" value="SLM20054.1"/>
    <property type="molecule type" value="Genomic_DNA"/>
</dbReference>
<gene>
    <name evidence="3" type="ORF">SPIRO4BDMA_90002</name>
</gene>
<dbReference type="SUPFAM" id="SSF88723">
    <property type="entry name" value="PIN domain-like"/>
    <property type="match status" value="1"/>
</dbReference>
<organism evidence="3">
    <name type="scientific">uncultured spirochete</name>
    <dbReference type="NCBI Taxonomy" id="156406"/>
    <lineage>
        <taxon>Bacteria</taxon>
        <taxon>Pseudomonadati</taxon>
        <taxon>Spirochaetota</taxon>
        <taxon>Spirochaetia</taxon>
        <taxon>Spirochaetales</taxon>
        <taxon>environmental samples</taxon>
    </lineage>
</organism>
<evidence type="ECO:0000313" key="3">
    <source>
        <dbReference type="EMBL" id="SLM20054.1"/>
    </source>
</evidence>
<evidence type="ECO:0000256" key="1">
    <source>
        <dbReference type="ARBA" id="ARBA00022842"/>
    </source>
</evidence>
<proteinExistence type="predicted"/>
<dbReference type="Gene3D" id="3.40.50.1010">
    <property type="entry name" value="5'-nuclease"/>
    <property type="match status" value="1"/>
</dbReference>
<sequence>MIVVLDASAAIEIALNREYSTSFREVLRQSDLVLAPDTFPSEITNVFWKYAIYSDMPVETCEKGIDYCLDLIDDYIETTSLCREVFSESYKNNHSAYDLFYIVTARRYNASLLTRDAKMKNIADALKINILT</sequence>
<name>A0A3P3XV36_9SPIR</name>
<evidence type="ECO:0000259" key="2">
    <source>
        <dbReference type="Pfam" id="PF01850"/>
    </source>
</evidence>
<accession>A0A3P3XV36</accession>
<dbReference type="Pfam" id="PF01850">
    <property type="entry name" value="PIN"/>
    <property type="match status" value="1"/>
</dbReference>
<reference evidence="3" key="1">
    <citation type="submission" date="2017-02" db="EMBL/GenBank/DDBJ databases">
        <authorList>
            <person name="Regsiter A."/>
            <person name="William W."/>
        </authorList>
    </citation>
    <scope>NUCLEOTIDE SEQUENCE</scope>
    <source>
        <strain evidence="3">BdmA 4</strain>
    </source>
</reference>
<protein>
    <recommendedName>
        <fullName evidence="2">PIN domain-containing protein</fullName>
    </recommendedName>
</protein>
<dbReference type="AlphaFoldDB" id="A0A3P3XV36"/>
<dbReference type="InterPro" id="IPR051619">
    <property type="entry name" value="TypeII_TA_RNase_PINc/VapC"/>
</dbReference>
<keyword evidence="1" id="KW-0460">Magnesium</keyword>
<dbReference type="PANTHER" id="PTHR35901:SF1">
    <property type="entry name" value="EXONUCLEASE VAPC9"/>
    <property type="match status" value="1"/>
</dbReference>
<dbReference type="InterPro" id="IPR029060">
    <property type="entry name" value="PIN-like_dom_sf"/>
</dbReference>
<dbReference type="InterPro" id="IPR002716">
    <property type="entry name" value="PIN_dom"/>
</dbReference>
<dbReference type="PANTHER" id="PTHR35901">
    <property type="entry name" value="RIBONUCLEASE VAPC3"/>
    <property type="match status" value="1"/>
</dbReference>
<dbReference type="InterPro" id="IPR044153">
    <property type="entry name" value="PIN_Pae0151-like"/>
</dbReference>
<feature type="domain" description="PIN" evidence="2">
    <location>
        <begin position="3"/>
        <end position="123"/>
    </location>
</feature>